<dbReference type="OrthoDB" id="4540492at2759"/>
<sequence>LGPLSFGFHISELNSPQAVITTCASEPSISDPSPSMFPECLPMPEAQYASIVAILSIGGLIGSLLAGLVSGSRRRVALINAILLLAGSLLTGLATTPFHMLCGRFLSGMGIGVVAVMAPIWLVHIAPPDLRGAFGTVNQLGIVIGILLAQIFGLYLSTPNLWRYILLFPALLALGQLFLLPLTPDSHLYPTSLSALLQPDRRRALVTTVALQIGQQGSGINAVMFYSTSILSSVFPKSAALVSLLISISNVGVTLAAANLLDRLGHRQLLVGSSLTTSVVLLALATSLAFNWAFVSAVAIILFVCSFAIGLGPIPFLAAPALVDPEAAGAVQSLGLAANWVGGFLIGSAFLSIRSSIG</sequence>
<evidence type="ECO:0000256" key="2">
    <source>
        <dbReference type="ARBA" id="ARBA00010992"/>
    </source>
</evidence>
<feature type="transmembrane region" description="Helical" evidence="7">
    <location>
        <begin position="162"/>
        <end position="183"/>
    </location>
</feature>
<feature type="domain" description="Major facilitator superfamily (MFS) profile" evidence="8">
    <location>
        <begin position="1"/>
        <end position="358"/>
    </location>
</feature>
<evidence type="ECO:0000313" key="9">
    <source>
        <dbReference type="EMBL" id="RKP13913.1"/>
    </source>
</evidence>
<reference evidence="10" key="1">
    <citation type="journal article" date="2018" name="Nat. Microbiol.">
        <title>Leveraging single-cell genomics to expand the fungal tree of life.</title>
        <authorList>
            <person name="Ahrendt S.R."/>
            <person name="Quandt C.A."/>
            <person name="Ciobanu D."/>
            <person name="Clum A."/>
            <person name="Salamov A."/>
            <person name="Andreopoulos B."/>
            <person name="Cheng J.F."/>
            <person name="Woyke T."/>
            <person name="Pelin A."/>
            <person name="Henrissat B."/>
            <person name="Reynolds N.K."/>
            <person name="Benny G.L."/>
            <person name="Smith M.E."/>
            <person name="James T.Y."/>
            <person name="Grigoriev I.V."/>
        </authorList>
    </citation>
    <scope>NUCLEOTIDE SEQUENCE [LARGE SCALE GENOMIC DNA]</scope>
</reference>
<dbReference type="PRINTS" id="PR00171">
    <property type="entry name" value="SUGRTRNSPORT"/>
</dbReference>
<feature type="non-terminal residue" evidence="9">
    <location>
        <position position="1"/>
    </location>
</feature>
<evidence type="ECO:0000256" key="4">
    <source>
        <dbReference type="ARBA" id="ARBA00022692"/>
    </source>
</evidence>
<evidence type="ECO:0000256" key="5">
    <source>
        <dbReference type="ARBA" id="ARBA00022989"/>
    </source>
</evidence>
<feature type="transmembrane region" description="Helical" evidence="7">
    <location>
        <begin position="76"/>
        <end position="99"/>
    </location>
</feature>
<dbReference type="InterPro" id="IPR005828">
    <property type="entry name" value="MFS_sugar_transport-like"/>
</dbReference>
<feature type="transmembrane region" description="Helical" evidence="7">
    <location>
        <begin position="238"/>
        <end position="257"/>
    </location>
</feature>
<comment type="similarity">
    <text evidence="2">Belongs to the major facilitator superfamily. Sugar transporter (TC 2.A.1.1) family.</text>
</comment>
<keyword evidence="3" id="KW-0813">Transport</keyword>
<evidence type="ECO:0000256" key="1">
    <source>
        <dbReference type="ARBA" id="ARBA00004141"/>
    </source>
</evidence>
<evidence type="ECO:0000256" key="6">
    <source>
        <dbReference type="ARBA" id="ARBA00023136"/>
    </source>
</evidence>
<dbReference type="Pfam" id="PF00083">
    <property type="entry name" value="Sugar_tr"/>
    <property type="match status" value="2"/>
</dbReference>
<dbReference type="EMBL" id="KZ987921">
    <property type="protein sequence ID" value="RKP13913.1"/>
    <property type="molecule type" value="Genomic_DNA"/>
</dbReference>
<dbReference type="InterPro" id="IPR036259">
    <property type="entry name" value="MFS_trans_sf"/>
</dbReference>
<gene>
    <name evidence="9" type="ORF">BJ684DRAFT_2456</name>
</gene>
<organism evidence="9 10">
    <name type="scientific">Piptocephalis cylindrospora</name>
    <dbReference type="NCBI Taxonomy" id="1907219"/>
    <lineage>
        <taxon>Eukaryota</taxon>
        <taxon>Fungi</taxon>
        <taxon>Fungi incertae sedis</taxon>
        <taxon>Zoopagomycota</taxon>
        <taxon>Zoopagomycotina</taxon>
        <taxon>Zoopagomycetes</taxon>
        <taxon>Zoopagales</taxon>
        <taxon>Piptocephalidaceae</taxon>
        <taxon>Piptocephalis</taxon>
    </lineage>
</organism>
<evidence type="ECO:0000256" key="7">
    <source>
        <dbReference type="SAM" id="Phobius"/>
    </source>
</evidence>
<dbReference type="GO" id="GO:0016020">
    <property type="term" value="C:membrane"/>
    <property type="evidence" value="ECO:0007669"/>
    <property type="project" value="UniProtKB-SubCell"/>
</dbReference>
<keyword evidence="6 7" id="KW-0472">Membrane</keyword>
<dbReference type="PANTHER" id="PTHR23503:SF8">
    <property type="entry name" value="FACILITATED GLUCOSE TRANSPORTER PROTEIN 1"/>
    <property type="match status" value="1"/>
</dbReference>
<dbReference type="PANTHER" id="PTHR23503">
    <property type="entry name" value="SOLUTE CARRIER FAMILY 2"/>
    <property type="match status" value="1"/>
</dbReference>
<feature type="transmembrane region" description="Helical" evidence="7">
    <location>
        <begin position="46"/>
        <end position="69"/>
    </location>
</feature>
<dbReference type="InterPro" id="IPR020846">
    <property type="entry name" value="MFS_dom"/>
</dbReference>
<evidence type="ECO:0000256" key="3">
    <source>
        <dbReference type="ARBA" id="ARBA00022448"/>
    </source>
</evidence>
<feature type="transmembrane region" description="Helical" evidence="7">
    <location>
        <begin position="105"/>
        <end position="125"/>
    </location>
</feature>
<keyword evidence="10" id="KW-1185">Reference proteome</keyword>
<accession>A0A4P9Y4T9</accession>
<dbReference type="PROSITE" id="PS50850">
    <property type="entry name" value="MFS"/>
    <property type="match status" value="1"/>
</dbReference>
<keyword evidence="4 7" id="KW-0812">Transmembrane</keyword>
<feature type="transmembrane region" description="Helical" evidence="7">
    <location>
        <begin position="300"/>
        <end position="322"/>
    </location>
</feature>
<feature type="transmembrane region" description="Helical" evidence="7">
    <location>
        <begin position="334"/>
        <end position="353"/>
    </location>
</feature>
<protein>
    <submittedName>
        <fullName evidence="9">Major facilitator superfamily domain-containing protein</fullName>
    </submittedName>
</protein>
<dbReference type="AlphaFoldDB" id="A0A4P9Y4T9"/>
<evidence type="ECO:0000313" key="10">
    <source>
        <dbReference type="Proteomes" id="UP000267251"/>
    </source>
</evidence>
<dbReference type="InterPro" id="IPR003663">
    <property type="entry name" value="Sugar/inositol_transpt"/>
</dbReference>
<keyword evidence="5 7" id="KW-1133">Transmembrane helix</keyword>
<comment type="subcellular location">
    <subcellularLocation>
        <location evidence="1">Membrane</location>
        <topology evidence="1">Multi-pass membrane protein</topology>
    </subcellularLocation>
</comment>
<dbReference type="GO" id="GO:0015149">
    <property type="term" value="F:hexose transmembrane transporter activity"/>
    <property type="evidence" value="ECO:0007669"/>
    <property type="project" value="TreeGrafter"/>
</dbReference>
<dbReference type="Gene3D" id="1.20.1250.20">
    <property type="entry name" value="MFS general substrate transporter like domains"/>
    <property type="match status" value="2"/>
</dbReference>
<dbReference type="Proteomes" id="UP000267251">
    <property type="component" value="Unassembled WGS sequence"/>
</dbReference>
<name>A0A4P9Y4T9_9FUNG</name>
<dbReference type="InterPro" id="IPR045263">
    <property type="entry name" value="GLUT"/>
</dbReference>
<proteinExistence type="inferred from homology"/>
<feature type="transmembrane region" description="Helical" evidence="7">
    <location>
        <begin position="269"/>
        <end position="294"/>
    </location>
</feature>
<feature type="non-terminal residue" evidence="9">
    <location>
        <position position="358"/>
    </location>
</feature>
<dbReference type="SUPFAM" id="SSF103473">
    <property type="entry name" value="MFS general substrate transporter"/>
    <property type="match status" value="1"/>
</dbReference>
<feature type="transmembrane region" description="Helical" evidence="7">
    <location>
        <begin position="137"/>
        <end position="156"/>
    </location>
</feature>
<evidence type="ECO:0000259" key="8">
    <source>
        <dbReference type="PROSITE" id="PS50850"/>
    </source>
</evidence>